<dbReference type="Proteomes" id="UP000230709">
    <property type="component" value="Chromosome"/>
</dbReference>
<dbReference type="KEGG" id="mtw:CQW49_04490"/>
<protein>
    <submittedName>
        <fullName evidence="3">Uncharacterized protein</fullName>
    </submittedName>
</protein>
<proteinExistence type="predicted"/>
<dbReference type="STRING" id="595536.GCA_000178815_04264"/>
<evidence type="ECO:0000256" key="1">
    <source>
        <dbReference type="SAM" id="Coils"/>
    </source>
</evidence>
<organism evidence="3 4">
    <name type="scientific">Methylosinus trichosporium (strain ATCC 35070 / NCIMB 11131 / UNIQEM 75 / OB3b)</name>
    <dbReference type="NCBI Taxonomy" id="595536"/>
    <lineage>
        <taxon>Bacteria</taxon>
        <taxon>Pseudomonadati</taxon>
        <taxon>Pseudomonadota</taxon>
        <taxon>Alphaproteobacteria</taxon>
        <taxon>Hyphomicrobiales</taxon>
        <taxon>Methylocystaceae</taxon>
        <taxon>Methylosinus</taxon>
    </lineage>
</organism>
<name>A0A2D2CX20_METT3</name>
<gene>
    <name evidence="3" type="ORF">CQW49_04490</name>
</gene>
<evidence type="ECO:0000313" key="3">
    <source>
        <dbReference type="EMBL" id="ATQ67234.1"/>
    </source>
</evidence>
<keyword evidence="4" id="KW-1185">Reference proteome</keyword>
<feature type="compositionally biased region" description="Basic and acidic residues" evidence="2">
    <location>
        <begin position="338"/>
        <end position="365"/>
    </location>
</feature>
<sequence length="380" mass="41705">MKRELIYASVPLNIWEQGHVAANTWIYEELQNLKQKKPRREDRALDDREFAEQSPAPTSFRIVGDKIDAAPETAASIDETIAAAFYDEAKRKARELRERLERAQADKRLQANLALLEARLGAALADVSVGHLLPSLYSLERDFNVYNSQDGRKEHSLELIAALGDAAGAVRDFVSLFPKVRLIEAEALALRIVQQPELQEDIAEQGRRAIAAASESPHVTPAAASALQDTEKSVTIARDADERARQLSYLVLDLRNFARAGLALVLKEAGGLAGDCWVDIRKKVPPVVGTLTRISLFAFGLSTLVDQLAPAKIKLLKEVGGVARDLGKAIEDGAPAKLSERPSAPEKSESESSPPRESHRAEKTAPHAKSGNRTPQRRKR</sequence>
<dbReference type="RefSeq" id="WP_024749997.1">
    <property type="nucleotide sequence ID" value="NZ_ADVE02000001.1"/>
</dbReference>
<feature type="coiled-coil region" evidence="1">
    <location>
        <begin position="83"/>
        <end position="113"/>
    </location>
</feature>
<accession>A0A2D2CX20</accession>
<feature type="region of interest" description="Disordered" evidence="2">
    <location>
        <begin position="330"/>
        <end position="380"/>
    </location>
</feature>
<evidence type="ECO:0000256" key="2">
    <source>
        <dbReference type="SAM" id="MobiDB-lite"/>
    </source>
</evidence>
<evidence type="ECO:0000313" key="4">
    <source>
        <dbReference type="Proteomes" id="UP000230709"/>
    </source>
</evidence>
<dbReference type="AlphaFoldDB" id="A0A2D2CX20"/>
<reference evidence="4" key="1">
    <citation type="submission" date="2017-10" db="EMBL/GenBank/DDBJ databases">
        <title>Completed PacBio SMRT sequence of Methylosinus trichosporium OB3b reveals presence of a third large plasmid.</title>
        <authorList>
            <person name="Charles T.C."/>
            <person name="Lynch M.D.J."/>
            <person name="Heil J.R."/>
            <person name="Cheng J."/>
        </authorList>
    </citation>
    <scope>NUCLEOTIDE SEQUENCE [LARGE SCALE GENOMIC DNA]</scope>
    <source>
        <strain evidence="4">OB3b</strain>
    </source>
</reference>
<keyword evidence="1" id="KW-0175">Coiled coil</keyword>
<dbReference type="EMBL" id="CP023737">
    <property type="protein sequence ID" value="ATQ67234.1"/>
    <property type="molecule type" value="Genomic_DNA"/>
</dbReference>